<comment type="subcellular location">
    <subcellularLocation>
        <location evidence="2">Cell inner membrane</location>
        <topology evidence="2">Multi-pass membrane protein</topology>
    </subcellularLocation>
    <subcellularLocation>
        <location evidence="17">Cell membrane</location>
        <topology evidence="17">Multi-pass membrane protein</topology>
    </subcellularLocation>
</comment>
<dbReference type="PRINTS" id="PR00326">
    <property type="entry name" value="GTP1OBG"/>
</dbReference>
<feature type="binding site" evidence="16">
    <location>
        <position position="31"/>
    </location>
    <ligand>
        <name>Mg(2+)</name>
        <dbReference type="ChEBI" id="CHEBI:18420"/>
        <label>2</label>
    </ligand>
</feature>
<keyword evidence="9 17" id="KW-1133">Transmembrane helix</keyword>
<evidence type="ECO:0000256" key="16">
    <source>
        <dbReference type="PIRSR" id="PIRSR603373-2"/>
    </source>
</evidence>
<keyword evidence="10 17" id="KW-0408">Iron</keyword>
<dbReference type="AlphaFoldDB" id="A0A4R2KSI7"/>
<feature type="binding site" evidence="15">
    <location>
        <begin position="16"/>
        <end position="23"/>
    </location>
    <ligand>
        <name>GTP</name>
        <dbReference type="ChEBI" id="CHEBI:37565"/>
        <label>1</label>
    </ligand>
</feature>
<feature type="binding site" evidence="15">
    <location>
        <begin position="122"/>
        <end position="125"/>
    </location>
    <ligand>
        <name>GTP</name>
        <dbReference type="ChEBI" id="CHEBI:37565"/>
        <label>1</label>
    </ligand>
</feature>
<comment type="similarity">
    <text evidence="17">Belongs to the TRAFAC class TrmE-Era-EngA-EngB-Septin-like GTPase superfamily. FeoB GTPase (TC 9.A.8) family.</text>
</comment>
<dbReference type="GO" id="GO:0005886">
    <property type="term" value="C:plasma membrane"/>
    <property type="evidence" value="ECO:0007669"/>
    <property type="project" value="UniProtKB-SubCell"/>
</dbReference>
<keyword evidence="16" id="KW-0460">Magnesium</keyword>
<evidence type="ECO:0000256" key="6">
    <source>
        <dbReference type="ARBA" id="ARBA00022519"/>
    </source>
</evidence>
<dbReference type="Proteomes" id="UP000294919">
    <property type="component" value="Unassembled WGS sequence"/>
</dbReference>
<keyword evidence="6" id="KW-0997">Cell inner membrane</keyword>
<evidence type="ECO:0000313" key="19">
    <source>
        <dbReference type="EMBL" id="TCO73118.1"/>
    </source>
</evidence>
<keyword evidence="8 15" id="KW-0547">Nucleotide-binding</keyword>
<dbReference type="PANTHER" id="PTHR43185">
    <property type="entry name" value="FERROUS IRON TRANSPORT PROTEIN B"/>
    <property type="match status" value="1"/>
</dbReference>
<proteinExistence type="inferred from homology"/>
<feature type="binding site" evidence="15">
    <location>
        <begin position="41"/>
        <end position="45"/>
    </location>
    <ligand>
        <name>GTP</name>
        <dbReference type="ChEBI" id="CHEBI:37565"/>
        <label>1</label>
    </ligand>
</feature>
<dbReference type="Pfam" id="PF17910">
    <property type="entry name" value="FeoB_Cyto"/>
    <property type="match status" value="1"/>
</dbReference>
<feature type="transmembrane region" description="Helical" evidence="17">
    <location>
        <begin position="341"/>
        <end position="374"/>
    </location>
</feature>
<keyword evidence="13 17" id="KW-0472">Membrane</keyword>
<evidence type="ECO:0000259" key="18">
    <source>
        <dbReference type="PROSITE" id="PS51711"/>
    </source>
</evidence>
<dbReference type="InterPro" id="IPR003373">
    <property type="entry name" value="Fe2_transport_prot-B"/>
</dbReference>
<dbReference type="PROSITE" id="PS51711">
    <property type="entry name" value="G_FEOB"/>
    <property type="match status" value="1"/>
</dbReference>
<feature type="transmembrane region" description="Helical" evidence="17">
    <location>
        <begin position="630"/>
        <end position="652"/>
    </location>
</feature>
<evidence type="ECO:0000313" key="20">
    <source>
        <dbReference type="Proteomes" id="UP000294919"/>
    </source>
</evidence>
<evidence type="ECO:0000256" key="7">
    <source>
        <dbReference type="ARBA" id="ARBA00022692"/>
    </source>
</evidence>
<dbReference type="Pfam" id="PF07670">
    <property type="entry name" value="Gate"/>
    <property type="match status" value="2"/>
</dbReference>
<evidence type="ECO:0000256" key="10">
    <source>
        <dbReference type="ARBA" id="ARBA00023004"/>
    </source>
</evidence>
<dbReference type="InterPro" id="IPR030389">
    <property type="entry name" value="G_FEOB_dom"/>
</dbReference>
<feature type="binding site" evidence="16">
    <location>
        <position position="30"/>
    </location>
    <ligand>
        <name>Mg(2+)</name>
        <dbReference type="ChEBI" id="CHEBI:18420"/>
        <label>2</label>
    </ligand>
</feature>
<evidence type="ECO:0000256" key="5">
    <source>
        <dbReference type="ARBA" id="ARBA00022496"/>
    </source>
</evidence>
<keyword evidence="3 17" id="KW-0813">Transport</keyword>
<keyword evidence="11" id="KW-0406">Ion transport</keyword>
<name>A0A4R2KSI7_9FIRM</name>
<dbReference type="SUPFAM" id="SSF52540">
    <property type="entry name" value="P-loop containing nucleoside triphosphate hydrolases"/>
    <property type="match status" value="1"/>
</dbReference>
<feature type="transmembrane region" description="Helical" evidence="17">
    <location>
        <begin position="585"/>
        <end position="610"/>
    </location>
</feature>
<keyword evidence="12 15" id="KW-0342">GTP-binding</keyword>
<feature type="binding site" evidence="16">
    <location>
        <position position="27"/>
    </location>
    <ligand>
        <name>Mg(2+)</name>
        <dbReference type="ChEBI" id="CHEBI:18420"/>
        <label>2</label>
    </ligand>
</feature>
<dbReference type="Gene3D" id="1.10.287.1770">
    <property type="match status" value="1"/>
</dbReference>
<keyword evidence="16" id="KW-0479">Metal-binding</keyword>
<feature type="transmembrane region" description="Helical" evidence="17">
    <location>
        <begin position="428"/>
        <end position="453"/>
    </location>
</feature>
<evidence type="ECO:0000256" key="8">
    <source>
        <dbReference type="ARBA" id="ARBA00022741"/>
    </source>
</evidence>
<dbReference type="GO" id="GO:0005525">
    <property type="term" value="F:GTP binding"/>
    <property type="evidence" value="ECO:0007669"/>
    <property type="project" value="UniProtKB-KW"/>
</dbReference>
<keyword evidence="5 17" id="KW-0410">Iron transport</keyword>
<organism evidence="19 20">
    <name type="scientific">Marinisporobacter balticus</name>
    <dbReference type="NCBI Taxonomy" id="2018667"/>
    <lineage>
        <taxon>Bacteria</taxon>
        <taxon>Bacillati</taxon>
        <taxon>Bacillota</taxon>
        <taxon>Clostridia</taxon>
        <taxon>Peptostreptococcales</taxon>
        <taxon>Thermotaleaceae</taxon>
        <taxon>Marinisporobacter</taxon>
    </lineage>
</organism>
<evidence type="ECO:0000256" key="3">
    <source>
        <dbReference type="ARBA" id="ARBA00022448"/>
    </source>
</evidence>
<dbReference type="RefSeq" id="WP_132245914.1">
    <property type="nucleotide sequence ID" value="NZ_SLWV01000016.1"/>
</dbReference>
<keyword evidence="4" id="KW-1003">Cell membrane</keyword>
<dbReference type="PANTHER" id="PTHR43185:SF1">
    <property type="entry name" value="FE(2+) TRANSPORTER FEOB"/>
    <property type="match status" value="1"/>
</dbReference>
<evidence type="ECO:0000256" key="4">
    <source>
        <dbReference type="ARBA" id="ARBA00022475"/>
    </source>
</evidence>
<evidence type="ECO:0000256" key="15">
    <source>
        <dbReference type="PIRSR" id="PIRSR603373-1"/>
    </source>
</evidence>
<evidence type="ECO:0000256" key="13">
    <source>
        <dbReference type="ARBA" id="ARBA00023136"/>
    </source>
</evidence>
<feature type="binding site" evidence="15">
    <location>
        <begin position="62"/>
        <end position="65"/>
    </location>
    <ligand>
        <name>GTP</name>
        <dbReference type="ChEBI" id="CHEBI:37565"/>
        <label>1</label>
    </ligand>
</feature>
<dbReference type="InterPro" id="IPR011640">
    <property type="entry name" value="Fe2_transport_prot_B_C"/>
</dbReference>
<feature type="binding site" evidence="15">
    <location>
        <begin position="151"/>
        <end position="153"/>
    </location>
    <ligand>
        <name>GTP</name>
        <dbReference type="ChEBI" id="CHEBI:37565"/>
        <label>1</label>
    </ligand>
</feature>
<keyword evidence="20" id="KW-1185">Reference proteome</keyword>
<comment type="function">
    <text evidence="1 17">Probable transporter of a GTP-driven Fe(2+) uptake system.</text>
</comment>
<dbReference type="NCBIfam" id="TIGR00437">
    <property type="entry name" value="feoB"/>
    <property type="match status" value="1"/>
</dbReference>
<dbReference type="InterPro" id="IPR027417">
    <property type="entry name" value="P-loop_NTPase"/>
</dbReference>
<evidence type="ECO:0000256" key="1">
    <source>
        <dbReference type="ARBA" id="ARBA00003926"/>
    </source>
</evidence>
<feature type="transmembrane region" description="Helical" evidence="17">
    <location>
        <begin position="664"/>
        <end position="685"/>
    </location>
</feature>
<dbReference type="GO" id="GO:0046872">
    <property type="term" value="F:metal ion binding"/>
    <property type="evidence" value="ECO:0007669"/>
    <property type="project" value="UniProtKB-KW"/>
</dbReference>
<feature type="transmembrane region" description="Helical" evidence="17">
    <location>
        <begin position="523"/>
        <end position="540"/>
    </location>
</feature>
<feature type="transmembrane region" description="Helical" evidence="17">
    <location>
        <begin position="560"/>
        <end position="578"/>
    </location>
</feature>
<dbReference type="InterPro" id="IPR005225">
    <property type="entry name" value="Small_GTP-bd"/>
</dbReference>
<dbReference type="CDD" id="cd01879">
    <property type="entry name" value="FeoB"/>
    <property type="match status" value="1"/>
</dbReference>
<keyword evidence="7 17" id="KW-0812">Transmembrane</keyword>
<dbReference type="InterPro" id="IPR041069">
    <property type="entry name" value="FeoB_Cyto"/>
</dbReference>
<dbReference type="InterPro" id="IPR006073">
    <property type="entry name" value="GTP-bd"/>
</dbReference>
<comment type="caution">
    <text evidence="19">The sequence shown here is derived from an EMBL/GenBank/DDBJ whole genome shotgun (WGS) entry which is preliminary data.</text>
</comment>
<feature type="domain" description="FeoB-type G" evidence="18">
    <location>
        <begin position="9"/>
        <end position="171"/>
    </location>
</feature>
<feature type="transmembrane region" description="Helical" evidence="17">
    <location>
        <begin position="459"/>
        <end position="480"/>
    </location>
</feature>
<dbReference type="InterPro" id="IPR011642">
    <property type="entry name" value="Gate_dom"/>
</dbReference>
<dbReference type="FunFam" id="3.40.50.300:FF:000426">
    <property type="entry name" value="Ferrous iron transport protein B"/>
    <property type="match status" value="1"/>
</dbReference>
<evidence type="ECO:0000256" key="14">
    <source>
        <dbReference type="NCBIfam" id="TIGR00437"/>
    </source>
</evidence>
<dbReference type="EMBL" id="SLWV01000016">
    <property type="protein sequence ID" value="TCO73118.1"/>
    <property type="molecule type" value="Genomic_DNA"/>
</dbReference>
<evidence type="ECO:0000256" key="9">
    <source>
        <dbReference type="ARBA" id="ARBA00022989"/>
    </source>
</evidence>
<evidence type="ECO:0000256" key="2">
    <source>
        <dbReference type="ARBA" id="ARBA00004429"/>
    </source>
</evidence>
<dbReference type="GO" id="GO:0015093">
    <property type="term" value="F:ferrous iron transmembrane transporter activity"/>
    <property type="evidence" value="ECO:0007669"/>
    <property type="project" value="UniProtKB-UniRule"/>
</dbReference>
<dbReference type="Pfam" id="PF07664">
    <property type="entry name" value="FeoB_C"/>
    <property type="match status" value="1"/>
</dbReference>
<accession>A0A4R2KSI7</accession>
<evidence type="ECO:0000256" key="11">
    <source>
        <dbReference type="ARBA" id="ARBA00023065"/>
    </source>
</evidence>
<dbReference type="Gene3D" id="3.40.50.300">
    <property type="entry name" value="P-loop containing nucleotide triphosphate hydrolases"/>
    <property type="match status" value="1"/>
</dbReference>
<dbReference type="NCBIfam" id="TIGR00231">
    <property type="entry name" value="small_GTP"/>
    <property type="match status" value="1"/>
</dbReference>
<dbReference type="InterPro" id="IPR050860">
    <property type="entry name" value="FeoB_GTPase"/>
</dbReference>
<protein>
    <recommendedName>
        <fullName evidence="14 17">Ferrous iron transport protein B</fullName>
    </recommendedName>
</protein>
<reference evidence="19 20" key="1">
    <citation type="submission" date="2019-03" db="EMBL/GenBank/DDBJ databases">
        <title>Genomic Encyclopedia of Type Strains, Phase IV (KMG-IV): sequencing the most valuable type-strain genomes for metagenomic binning, comparative biology and taxonomic classification.</title>
        <authorList>
            <person name="Goeker M."/>
        </authorList>
    </citation>
    <scope>NUCLEOTIDE SEQUENCE [LARGE SCALE GENOMIC DNA]</scope>
    <source>
        <strain evidence="19 20">DSM 102940</strain>
    </source>
</reference>
<sequence length="686" mass="75571">MESVAVVGPVKIGLAGQPNTGKSTLFNRLTGARQHVGNWPGKTVEQKSGIFHFNHKKYSLVDLPGTYSLTANSAEELIARDFIISDKVDMIITMVDTSQLERSMYLLSEMVGMNVPVIAVLNMIDIAKEQGKLINIEKLQEKLGIPIVPMVAAKGEGVENLLGKIKTIEENQKILHTDVLFKIYEDVFKEELNDLIKILPDEGIGNCSSNWISARLLENDRQIVEIVKENVTKEQWEVIHHIIKRNIDGPLKAANCRYAWIESVLDGVLTKKEGYALKRIGFDKLSTHRIFGKPIAILMMLAGFIASMAIAMPFMIGIGSILPLICLNLRNILLNKTGSYWIASLVTEAVIPSVSMALLMGIFIAGVVFVFGFMEDIGYMARVAYVFDATMSKIGLHGKSIMPFVTSFGCNMAGITGSRVIDSWKQRLLTITTSMVVPCASMWGVIGLVGSLFFGVNAIWVIVALLICSIFHVIFTSWIFRTKFIKEEEGTGLIMELPPYHKPNWKGIFLHVWSKMKDVMKKAFVVIVGVSVTIWALSYTSDGNIENSPIYAIGKTVEPVAALLGLDWRLFIALIVSIMSKEGALGVLSMLFGVGTGISSFSGIMISGAVEFDQSALSTVMLESISKASALAFMFAYYFNIPCMAAIVSVNAETHSLKWTIKIVSYYMVSALFIGGIVYRIGTIIF</sequence>
<evidence type="ECO:0000256" key="17">
    <source>
        <dbReference type="RuleBase" id="RU362098"/>
    </source>
</evidence>
<dbReference type="Pfam" id="PF02421">
    <property type="entry name" value="FeoB_N"/>
    <property type="match status" value="1"/>
</dbReference>
<feature type="transmembrane region" description="Helical" evidence="17">
    <location>
        <begin position="394"/>
        <end position="416"/>
    </location>
</feature>
<feature type="transmembrane region" description="Helical" evidence="17">
    <location>
        <begin position="296"/>
        <end position="329"/>
    </location>
</feature>
<evidence type="ECO:0000256" key="12">
    <source>
        <dbReference type="ARBA" id="ARBA00023134"/>
    </source>
</evidence>
<dbReference type="OrthoDB" id="9809127at2"/>
<gene>
    <name evidence="19" type="ORF">EV214_11620</name>
</gene>